<name>A0A379LNF5_9GAMM</name>
<dbReference type="EMBL" id="UGVC01000001">
    <property type="protein sequence ID" value="SUD91322.1"/>
    <property type="molecule type" value="Genomic_DNA"/>
</dbReference>
<reference evidence="1 2" key="1">
    <citation type="submission" date="2018-06" db="EMBL/GenBank/DDBJ databases">
        <authorList>
            <consortium name="Pathogen Informatics"/>
            <person name="Doyle S."/>
        </authorList>
    </citation>
    <scope>NUCLEOTIDE SEQUENCE [LARGE SCALE GENOMIC DNA]</scope>
    <source>
        <strain evidence="1 2">NCTC10526</strain>
    </source>
</reference>
<dbReference type="PANTHER" id="PTHR37841">
    <property type="entry name" value="GLR2918 PROTEIN"/>
    <property type="match status" value="1"/>
</dbReference>
<dbReference type="AlphaFoldDB" id="A0A379LNF5"/>
<dbReference type="Proteomes" id="UP000254123">
    <property type="component" value="Unassembled WGS sequence"/>
</dbReference>
<evidence type="ECO:0000313" key="2">
    <source>
        <dbReference type="Proteomes" id="UP000254123"/>
    </source>
</evidence>
<gene>
    <name evidence="1" type="ORF">NCTC10526_01673</name>
</gene>
<proteinExistence type="predicted"/>
<dbReference type="InterPro" id="IPR032774">
    <property type="entry name" value="WG_beta_rep"/>
</dbReference>
<dbReference type="PANTHER" id="PTHR37841:SF1">
    <property type="entry name" value="DUF3298 DOMAIN-CONTAINING PROTEIN"/>
    <property type="match status" value="1"/>
</dbReference>
<dbReference type="Pfam" id="PF14903">
    <property type="entry name" value="WG_beta_rep"/>
    <property type="match status" value="5"/>
</dbReference>
<keyword evidence="2" id="KW-1185">Reference proteome</keyword>
<dbReference type="RefSeq" id="WP_051584556.1">
    <property type="nucleotide sequence ID" value="NZ_CAJHAQ010000001.1"/>
</dbReference>
<evidence type="ECO:0000313" key="1">
    <source>
        <dbReference type="EMBL" id="SUD91322.1"/>
    </source>
</evidence>
<dbReference type="STRING" id="1123034.GCA_000685805_02426"/>
<dbReference type="PROSITE" id="PS51257">
    <property type="entry name" value="PROKAR_LIPOPROTEIN"/>
    <property type="match status" value="1"/>
</dbReference>
<accession>A0A379LNF5</accession>
<organism evidence="1 2">
    <name type="scientific">Psychrobacter phenylpyruvicus</name>
    <dbReference type="NCBI Taxonomy" id="29432"/>
    <lineage>
        <taxon>Bacteria</taxon>
        <taxon>Pseudomonadati</taxon>
        <taxon>Pseudomonadota</taxon>
        <taxon>Gammaproteobacteria</taxon>
        <taxon>Moraxellales</taxon>
        <taxon>Moraxellaceae</taxon>
        <taxon>Psychrobacter</taxon>
    </lineage>
</organism>
<sequence>MKPVYLALTLSIATLMGCSNENNTNSASSSSSDKLDQAGVVEAKKYEPCVIPEVEGYQQVGCLRDGLAGVVSRNDADPYTMKNRVGYVDQQGKLVIPFEYDGIVAGEGGEEITFNDFSEGLAAVTKNEKFGFINTKGKVVIPLQYDWVNNFSEGLAVVSKNGQYGAIDKTGKIVIPIEYDWLGDFNEGFAAAGLASENEASKYGLIDKNNKEVIPFIYDGMGNFSEGLVAVQKDGKWGYVNKENKPVIAINLDYEQVNDFSNGLAAVFSFEENSDNMKYGYIDKTGKLVIPMNFTRVYWEDSEGKIDFKNGYALVNDSEGRQFCIDTKGKEAECPAGIDSSHKYFNDDYEADAFVVTDMATDEQVGVSTGEIDINTQPVLATLNNMRQVDWTWDNFAALPNTEGLQDDYYIKNRYMLVQTVVDGDPLTTVTFYGSKKRPEVAVIETRRWGGEDAYARLDTLKGIEKLSSNCNFKKLSFSEQVKEDDGFEYENGGYLDFQQVYLLPKNMQSLGSAKTDLYMASSQATSYVITGSFQEQGYTMSIITPNKNKLGQYIKDYGWDTDKKGKEVSCRVD</sequence>
<dbReference type="SUPFAM" id="SSF69360">
    <property type="entry name" value="Cell wall binding repeat"/>
    <property type="match status" value="1"/>
</dbReference>
<protein>
    <submittedName>
        <fullName evidence="1">KWG Leptospira</fullName>
    </submittedName>
</protein>